<dbReference type="Proteomes" id="UP001066276">
    <property type="component" value="Chromosome 3_1"/>
</dbReference>
<evidence type="ECO:0000313" key="1">
    <source>
        <dbReference type="EMBL" id="KAJ1183707.1"/>
    </source>
</evidence>
<organism evidence="1 2">
    <name type="scientific">Pleurodeles waltl</name>
    <name type="common">Iberian ribbed newt</name>
    <dbReference type="NCBI Taxonomy" id="8319"/>
    <lineage>
        <taxon>Eukaryota</taxon>
        <taxon>Metazoa</taxon>
        <taxon>Chordata</taxon>
        <taxon>Craniata</taxon>
        <taxon>Vertebrata</taxon>
        <taxon>Euteleostomi</taxon>
        <taxon>Amphibia</taxon>
        <taxon>Batrachia</taxon>
        <taxon>Caudata</taxon>
        <taxon>Salamandroidea</taxon>
        <taxon>Salamandridae</taxon>
        <taxon>Pleurodelinae</taxon>
        <taxon>Pleurodeles</taxon>
    </lineage>
</organism>
<dbReference type="EMBL" id="JANPWB010000005">
    <property type="protein sequence ID" value="KAJ1183707.1"/>
    <property type="molecule type" value="Genomic_DNA"/>
</dbReference>
<dbReference type="AlphaFoldDB" id="A0AAV7U7S2"/>
<name>A0AAV7U7S2_PLEWA</name>
<reference evidence="1" key="1">
    <citation type="journal article" date="2022" name="bioRxiv">
        <title>Sequencing and chromosome-scale assembly of the giantPleurodeles waltlgenome.</title>
        <authorList>
            <person name="Brown T."/>
            <person name="Elewa A."/>
            <person name="Iarovenko S."/>
            <person name="Subramanian E."/>
            <person name="Araus A.J."/>
            <person name="Petzold A."/>
            <person name="Susuki M."/>
            <person name="Suzuki K.-i.T."/>
            <person name="Hayashi T."/>
            <person name="Toyoda A."/>
            <person name="Oliveira C."/>
            <person name="Osipova E."/>
            <person name="Leigh N.D."/>
            <person name="Simon A."/>
            <person name="Yun M.H."/>
        </authorList>
    </citation>
    <scope>NUCLEOTIDE SEQUENCE</scope>
    <source>
        <strain evidence="1">20211129_DDA</strain>
        <tissue evidence="1">Liver</tissue>
    </source>
</reference>
<keyword evidence="2" id="KW-1185">Reference proteome</keyword>
<evidence type="ECO:0000313" key="2">
    <source>
        <dbReference type="Proteomes" id="UP001066276"/>
    </source>
</evidence>
<accession>A0AAV7U7S2</accession>
<proteinExistence type="predicted"/>
<sequence length="196" mass="20754">MPDAIGRVISAPVRKTVDVSVAVDTIYRTFHLHEVFDEVVDEANDDAVDKVVDGVIDSSVWEAPVVGSDVDGKDEVCVRNNKGGWSLSTDGLDTDVDDVVVIEKEVDVDCEEMVPVSFVDDGVVYVLVDEVAESHALVSGGVLVGAPVDGGELVGALIDGEVKLSSMVCRRSGAKEDFLKACETLIGVVDGSVEDF</sequence>
<comment type="caution">
    <text evidence="1">The sequence shown here is derived from an EMBL/GenBank/DDBJ whole genome shotgun (WGS) entry which is preliminary data.</text>
</comment>
<protein>
    <submittedName>
        <fullName evidence="1">Uncharacterized protein</fullName>
    </submittedName>
</protein>
<gene>
    <name evidence="1" type="ORF">NDU88_000521</name>
</gene>